<proteinExistence type="predicted"/>
<keyword evidence="2" id="KW-1185">Reference proteome</keyword>
<accession>A0A4C2A4S8</accession>
<evidence type="ECO:0000313" key="1">
    <source>
        <dbReference type="EMBL" id="GBP95170.1"/>
    </source>
</evidence>
<evidence type="ECO:0000313" key="2">
    <source>
        <dbReference type="Proteomes" id="UP000299102"/>
    </source>
</evidence>
<protein>
    <submittedName>
        <fullName evidence="1">Uncharacterized protein</fullName>
    </submittedName>
</protein>
<dbReference type="AlphaFoldDB" id="A0A4C2A4S8"/>
<reference evidence="1 2" key="1">
    <citation type="journal article" date="2019" name="Commun. Biol.">
        <title>The bagworm genome reveals a unique fibroin gene that provides high tensile strength.</title>
        <authorList>
            <person name="Kono N."/>
            <person name="Nakamura H."/>
            <person name="Ohtoshi R."/>
            <person name="Tomita M."/>
            <person name="Numata K."/>
            <person name="Arakawa K."/>
        </authorList>
    </citation>
    <scope>NUCLEOTIDE SEQUENCE [LARGE SCALE GENOMIC DNA]</scope>
</reference>
<sequence>MGRSSRRCPLIVEFWDTLYVSEFKCWRVIFLSIRNPIEHAYMKPSKRICDFIYIICKEGYVSKMDYLPDDTGQPQTCCYVNDVLLIWSTTMSCSEDERKKSYRKYVPAKRYIGQI</sequence>
<gene>
    <name evidence="1" type="ORF">EVAR_64518_1</name>
</gene>
<dbReference type="Proteomes" id="UP000299102">
    <property type="component" value="Unassembled WGS sequence"/>
</dbReference>
<comment type="caution">
    <text evidence="1">The sequence shown here is derived from an EMBL/GenBank/DDBJ whole genome shotgun (WGS) entry which is preliminary data.</text>
</comment>
<dbReference type="EMBL" id="BGZK01002592">
    <property type="protein sequence ID" value="GBP95170.1"/>
    <property type="molecule type" value="Genomic_DNA"/>
</dbReference>
<name>A0A4C2A4S8_EUMVA</name>
<organism evidence="1 2">
    <name type="scientific">Eumeta variegata</name>
    <name type="common">Bagworm moth</name>
    <name type="synonym">Eumeta japonica</name>
    <dbReference type="NCBI Taxonomy" id="151549"/>
    <lineage>
        <taxon>Eukaryota</taxon>
        <taxon>Metazoa</taxon>
        <taxon>Ecdysozoa</taxon>
        <taxon>Arthropoda</taxon>
        <taxon>Hexapoda</taxon>
        <taxon>Insecta</taxon>
        <taxon>Pterygota</taxon>
        <taxon>Neoptera</taxon>
        <taxon>Endopterygota</taxon>
        <taxon>Lepidoptera</taxon>
        <taxon>Glossata</taxon>
        <taxon>Ditrysia</taxon>
        <taxon>Tineoidea</taxon>
        <taxon>Psychidae</taxon>
        <taxon>Oiketicinae</taxon>
        <taxon>Eumeta</taxon>
    </lineage>
</organism>